<evidence type="ECO:0000256" key="5">
    <source>
        <dbReference type="ARBA" id="ARBA00023002"/>
    </source>
</evidence>
<dbReference type="PANTHER" id="PTHR24279">
    <property type="entry name" value="CYTOCHROME P450"/>
    <property type="match status" value="1"/>
</dbReference>
<dbReference type="InterPro" id="IPR002401">
    <property type="entry name" value="Cyt_P450_E_grp-I"/>
</dbReference>
<gene>
    <name evidence="11" type="ORF">RR48_06348</name>
</gene>
<dbReference type="Proteomes" id="UP000053240">
    <property type="component" value="Unassembled WGS sequence"/>
</dbReference>
<evidence type="ECO:0000256" key="8">
    <source>
        <dbReference type="PIRSR" id="PIRSR602401-1"/>
    </source>
</evidence>
<dbReference type="InterPro" id="IPR017972">
    <property type="entry name" value="Cyt_P450_CS"/>
</dbReference>
<evidence type="ECO:0000313" key="11">
    <source>
        <dbReference type="EMBL" id="KPJ10554.1"/>
    </source>
</evidence>
<sequence length="501" mass="58189">MFNSLKCTKGSFLCLRQITTVANIDVTTTPSKPFRDVPGPRALPVIGQLYHFLPGGLLYNLKGSNLHNFLYEKYGPVVKMKGHFGAKDSILLYDPEVAIQIYRSENSMPIRTGFFAAQHYKNVIKKEKGEERKYNGLIFDHEEKWRDIRTHVNPVMMQAKSLKPYAEPLDEIAQEAVARMKCIRNENNMIENDLLDEFMSYVLEFTGIIALGRRFHAFDANIREDSLTRQLLRNIHDFFELSDKLDYQPNLWRYYPNKTFRSAMKLLEDAEKLNEKLLQTAMEELKTNPKPEEKKGVLEKLAEKNKDVALAFTDDLLFVGVDTVANGIISVLYLLANNPDKQNKLREEIMSKESRRPYLRACIKEAARMRPVVFGNLRLTTTEYNVFDYEIPKDTMVMFCHEHMSLREDQYPQPNQFIPERWLVDKDHPLYHGNAHPSAGLHFGYGARGCVGRKAAEMEMEIFISRIIESFRLQWRGKQMPVYQSVANRNMGPYNFIFNDV</sequence>
<feature type="coiled-coil region" evidence="10">
    <location>
        <begin position="260"/>
        <end position="287"/>
    </location>
</feature>
<evidence type="ECO:0000256" key="1">
    <source>
        <dbReference type="ARBA" id="ARBA00001971"/>
    </source>
</evidence>
<dbReference type="STRING" id="76193.A0A194QZ45"/>
<keyword evidence="4 8" id="KW-0479">Metal-binding</keyword>
<dbReference type="GO" id="GO:0005506">
    <property type="term" value="F:iron ion binding"/>
    <property type="evidence" value="ECO:0007669"/>
    <property type="project" value="InterPro"/>
</dbReference>
<protein>
    <submittedName>
        <fullName evidence="11">Cytochrome P450 CYP12A2</fullName>
    </submittedName>
</protein>
<keyword evidence="5 9" id="KW-0560">Oxidoreductase</keyword>
<evidence type="ECO:0000256" key="4">
    <source>
        <dbReference type="ARBA" id="ARBA00022723"/>
    </source>
</evidence>
<dbReference type="Pfam" id="PF00067">
    <property type="entry name" value="p450"/>
    <property type="match status" value="1"/>
</dbReference>
<dbReference type="GO" id="GO:0004497">
    <property type="term" value="F:monooxygenase activity"/>
    <property type="evidence" value="ECO:0007669"/>
    <property type="project" value="UniProtKB-KW"/>
</dbReference>
<evidence type="ECO:0000256" key="3">
    <source>
        <dbReference type="ARBA" id="ARBA00022617"/>
    </source>
</evidence>
<evidence type="ECO:0000256" key="2">
    <source>
        <dbReference type="ARBA" id="ARBA00010617"/>
    </source>
</evidence>
<dbReference type="SUPFAM" id="SSF48264">
    <property type="entry name" value="Cytochrome P450"/>
    <property type="match status" value="1"/>
</dbReference>
<comment type="similarity">
    <text evidence="2 9">Belongs to the cytochrome P450 family.</text>
</comment>
<dbReference type="PRINTS" id="PR00463">
    <property type="entry name" value="EP450I"/>
</dbReference>
<name>A0A194QZ45_PAPMA</name>
<dbReference type="CDD" id="cd11054">
    <property type="entry name" value="CYP24A1-like"/>
    <property type="match status" value="1"/>
</dbReference>
<dbReference type="EMBL" id="KQ460947">
    <property type="protein sequence ID" value="KPJ10554.1"/>
    <property type="molecule type" value="Genomic_DNA"/>
</dbReference>
<evidence type="ECO:0000256" key="10">
    <source>
        <dbReference type="SAM" id="Coils"/>
    </source>
</evidence>
<dbReference type="GO" id="GO:0020037">
    <property type="term" value="F:heme binding"/>
    <property type="evidence" value="ECO:0007669"/>
    <property type="project" value="InterPro"/>
</dbReference>
<feature type="binding site" description="axial binding residue" evidence="8">
    <location>
        <position position="450"/>
    </location>
    <ligand>
        <name>heme</name>
        <dbReference type="ChEBI" id="CHEBI:30413"/>
    </ligand>
    <ligandPart>
        <name>Fe</name>
        <dbReference type="ChEBI" id="CHEBI:18248"/>
    </ligandPart>
</feature>
<dbReference type="InterPro" id="IPR036396">
    <property type="entry name" value="Cyt_P450_sf"/>
</dbReference>
<evidence type="ECO:0000313" key="12">
    <source>
        <dbReference type="Proteomes" id="UP000053240"/>
    </source>
</evidence>
<keyword evidence="12" id="KW-1185">Reference proteome</keyword>
<dbReference type="PANTHER" id="PTHR24279:SF120">
    <property type="entry name" value="CYTOCHROME P450"/>
    <property type="match status" value="1"/>
</dbReference>
<reference evidence="11 12" key="1">
    <citation type="journal article" date="2015" name="Nat. Commun.">
        <title>Outbred genome sequencing and CRISPR/Cas9 gene editing in butterflies.</title>
        <authorList>
            <person name="Li X."/>
            <person name="Fan D."/>
            <person name="Zhang W."/>
            <person name="Liu G."/>
            <person name="Zhang L."/>
            <person name="Zhao L."/>
            <person name="Fang X."/>
            <person name="Chen L."/>
            <person name="Dong Y."/>
            <person name="Chen Y."/>
            <person name="Ding Y."/>
            <person name="Zhao R."/>
            <person name="Feng M."/>
            <person name="Zhu Y."/>
            <person name="Feng Y."/>
            <person name="Jiang X."/>
            <person name="Zhu D."/>
            <person name="Xiang H."/>
            <person name="Feng X."/>
            <person name="Li S."/>
            <person name="Wang J."/>
            <person name="Zhang G."/>
            <person name="Kronforst M.R."/>
            <person name="Wang W."/>
        </authorList>
    </citation>
    <scope>NUCLEOTIDE SEQUENCE [LARGE SCALE GENOMIC DNA]</scope>
    <source>
        <strain evidence="11">Ya'a_city_454_Pm</strain>
        <tissue evidence="11">Whole body</tissue>
    </source>
</reference>
<evidence type="ECO:0000256" key="9">
    <source>
        <dbReference type="RuleBase" id="RU000461"/>
    </source>
</evidence>
<keyword evidence="10" id="KW-0175">Coiled coil</keyword>
<dbReference type="AlphaFoldDB" id="A0A194QZ45"/>
<dbReference type="OrthoDB" id="1470350at2759"/>
<evidence type="ECO:0000256" key="6">
    <source>
        <dbReference type="ARBA" id="ARBA00023004"/>
    </source>
</evidence>
<keyword evidence="3 8" id="KW-0349">Heme</keyword>
<dbReference type="Gene3D" id="1.10.630.10">
    <property type="entry name" value="Cytochrome P450"/>
    <property type="match status" value="1"/>
</dbReference>
<dbReference type="GO" id="GO:0016705">
    <property type="term" value="F:oxidoreductase activity, acting on paired donors, with incorporation or reduction of molecular oxygen"/>
    <property type="evidence" value="ECO:0007669"/>
    <property type="project" value="InterPro"/>
</dbReference>
<proteinExistence type="inferred from homology"/>
<keyword evidence="7 9" id="KW-0503">Monooxygenase</keyword>
<comment type="cofactor">
    <cofactor evidence="1 8">
        <name>heme</name>
        <dbReference type="ChEBI" id="CHEBI:30413"/>
    </cofactor>
</comment>
<dbReference type="PRINTS" id="PR00385">
    <property type="entry name" value="P450"/>
</dbReference>
<dbReference type="InterPro" id="IPR001128">
    <property type="entry name" value="Cyt_P450"/>
</dbReference>
<evidence type="ECO:0000256" key="7">
    <source>
        <dbReference type="ARBA" id="ARBA00023033"/>
    </source>
</evidence>
<dbReference type="InterPro" id="IPR050479">
    <property type="entry name" value="CYP11_CYP27_families"/>
</dbReference>
<keyword evidence="6 8" id="KW-0408">Iron</keyword>
<dbReference type="InParanoid" id="A0A194QZ45"/>
<accession>A0A194QZ45</accession>
<dbReference type="KEGG" id="pmac:106715696"/>
<dbReference type="PROSITE" id="PS00086">
    <property type="entry name" value="CYTOCHROME_P450"/>
    <property type="match status" value="1"/>
</dbReference>
<organism evidence="11 12">
    <name type="scientific">Papilio machaon</name>
    <name type="common">Old World swallowtail butterfly</name>
    <dbReference type="NCBI Taxonomy" id="76193"/>
    <lineage>
        <taxon>Eukaryota</taxon>
        <taxon>Metazoa</taxon>
        <taxon>Ecdysozoa</taxon>
        <taxon>Arthropoda</taxon>
        <taxon>Hexapoda</taxon>
        <taxon>Insecta</taxon>
        <taxon>Pterygota</taxon>
        <taxon>Neoptera</taxon>
        <taxon>Endopterygota</taxon>
        <taxon>Lepidoptera</taxon>
        <taxon>Glossata</taxon>
        <taxon>Ditrysia</taxon>
        <taxon>Papilionoidea</taxon>
        <taxon>Papilionidae</taxon>
        <taxon>Papilioninae</taxon>
        <taxon>Papilio</taxon>
    </lineage>
</organism>